<evidence type="ECO:0000259" key="13">
    <source>
        <dbReference type="PROSITE" id="PS50109"/>
    </source>
</evidence>
<dbReference type="GO" id="GO:0016301">
    <property type="term" value="F:kinase activity"/>
    <property type="evidence" value="ECO:0007669"/>
    <property type="project" value="UniProtKB-KW"/>
</dbReference>
<evidence type="ECO:0000313" key="16">
    <source>
        <dbReference type="Proteomes" id="UP000711047"/>
    </source>
</evidence>
<feature type="domain" description="Histidine kinase" evidence="13">
    <location>
        <begin position="465"/>
        <end position="577"/>
    </location>
</feature>
<proteinExistence type="predicted"/>
<dbReference type="Pfam" id="PF06580">
    <property type="entry name" value="His_kinase"/>
    <property type="match status" value="1"/>
</dbReference>
<dbReference type="Gene3D" id="6.10.340.10">
    <property type="match status" value="1"/>
</dbReference>
<evidence type="ECO:0000256" key="5">
    <source>
        <dbReference type="ARBA" id="ARBA00022553"/>
    </source>
</evidence>
<name>A0ABX2DKE4_9BACL</name>
<dbReference type="Proteomes" id="UP000711047">
    <property type="component" value="Unassembled WGS sequence"/>
</dbReference>
<dbReference type="PANTHER" id="PTHR34220:SF7">
    <property type="entry name" value="SENSOR HISTIDINE KINASE YPDA"/>
    <property type="match status" value="1"/>
</dbReference>
<evidence type="ECO:0000256" key="9">
    <source>
        <dbReference type="ARBA" id="ARBA00022840"/>
    </source>
</evidence>
<sequence>MKKLLLYLHKIRFKMFVIILACMLTVALSISLIAYRYITDLLTEKQMSQMKSYADRQFEQLERIMSDIRAPLGQLAGKLAETDQSSEAVKGVLRMYQYSVYPFSRGMYFIAPDYSIYETAQTTVLPDALMNQLFAGARSSWTSLQTYGPYQSENKGLVLTIAVTVYRGMDVQGILAADIDLLAINELITGMNPSPTTSTLLFNRDLQPILSSVKVRQDEYSGLFPQIQSFLLHNADGVLPLYNDHEEFVALFGGPNSQGWRLVSFVDKQDILAPVTRLRYYAIYLVLFFILLSLILSFLLARYIDGPISGLILQMRRIQKGNLGLRVQLKRKDEFRTLADSFNIMLDHIGELIDDKLRTEKLKKQYEFRALQAQINPHFLYNTLNSINALVDLKRTDEIAKVLHALVNLLEYSMGKGEALTSLEKELEGLRHYLYLQQIRYQHKFEVSIDVDEALLDCKIMKLTLQPILENAIFHGIRDKRRGEGHITVRGRLFNSRLVQLSVEDNGTGIAPERLAGLLDPLTPPPAAAGDIPHYSSMGLRNVHERLQLHFGEAYGLKIESAEGAGTIINITFPAVRGEQTDEQ</sequence>
<evidence type="ECO:0000256" key="4">
    <source>
        <dbReference type="ARBA" id="ARBA00022475"/>
    </source>
</evidence>
<feature type="transmembrane region" description="Helical" evidence="12">
    <location>
        <begin position="15"/>
        <end position="38"/>
    </location>
</feature>
<dbReference type="PROSITE" id="PS50885">
    <property type="entry name" value="HAMP"/>
    <property type="match status" value="1"/>
</dbReference>
<protein>
    <recommendedName>
        <fullName evidence="3">histidine kinase</fullName>
        <ecNumber evidence="3">2.7.13.3</ecNumber>
    </recommendedName>
</protein>
<evidence type="ECO:0000256" key="8">
    <source>
        <dbReference type="ARBA" id="ARBA00022777"/>
    </source>
</evidence>
<evidence type="ECO:0000259" key="14">
    <source>
        <dbReference type="PROSITE" id="PS50885"/>
    </source>
</evidence>
<keyword evidence="9" id="KW-0067">ATP-binding</keyword>
<gene>
    <name evidence="15" type="ORF">HQN87_07050</name>
</gene>
<keyword evidence="10" id="KW-0902">Two-component regulatory system</keyword>
<dbReference type="SUPFAM" id="SSF55874">
    <property type="entry name" value="ATPase domain of HSP90 chaperone/DNA topoisomerase II/histidine kinase"/>
    <property type="match status" value="1"/>
</dbReference>
<accession>A0ABX2DKE4</accession>
<evidence type="ECO:0000256" key="1">
    <source>
        <dbReference type="ARBA" id="ARBA00000085"/>
    </source>
</evidence>
<dbReference type="SMART" id="SM00387">
    <property type="entry name" value="HATPase_c"/>
    <property type="match status" value="1"/>
</dbReference>
<dbReference type="Pfam" id="PF02518">
    <property type="entry name" value="HATPase_c"/>
    <property type="match status" value="1"/>
</dbReference>
<dbReference type="InterPro" id="IPR003594">
    <property type="entry name" value="HATPase_dom"/>
</dbReference>
<keyword evidence="12" id="KW-1133">Transmembrane helix</keyword>
<dbReference type="InterPro" id="IPR010559">
    <property type="entry name" value="Sig_transdc_His_kin_internal"/>
</dbReference>
<dbReference type="SMART" id="SM00304">
    <property type="entry name" value="HAMP"/>
    <property type="match status" value="1"/>
</dbReference>
<dbReference type="InterPro" id="IPR003660">
    <property type="entry name" value="HAMP_dom"/>
</dbReference>
<dbReference type="CDD" id="cd06225">
    <property type="entry name" value="HAMP"/>
    <property type="match status" value="1"/>
</dbReference>
<evidence type="ECO:0000256" key="10">
    <source>
        <dbReference type="ARBA" id="ARBA00023012"/>
    </source>
</evidence>
<keyword evidence="6" id="KW-0808">Transferase</keyword>
<reference evidence="15 16" key="1">
    <citation type="submission" date="2020-05" db="EMBL/GenBank/DDBJ databases">
        <title>Paenibacillus glebae, sp. nov., Paenibacillus humi sp. nov., Paenibacillus pedi sp. nov., Paenibacillus terrestris sp. nov. and Paenibacillus terricola sp. nov., isolated from a forest top soil sample.</title>
        <authorList>
            <person name="Qi S."/>
            <person name="Carlier A."/>
            <person name="Cnockaert M."/>
            <person name="Vandamme P."/>
        </authorList>
    </citation>
    <scope>NUCLEOTIDE SEQUENCE [LARGE SCALE GENOMIC DNA]</scope>
    <source>
        <strain evidence="15 16">LMG 29502</strain>
    </source>
</reference>
<organism evidence="15 16">
    <name type="scientific">Paenibacillus tritici</name>
    <dbReference type="NCBI Taxonomy" id="1873425"/>
    <lineage>
        <taxon>Bacteria</taxon>
        <taxon>Bacillati</taxon>
        <taxon>Bacillota</taxon>
        <taxon>Bacilli</taxon>
        <taxon>Bacillales</taxon>
        <taxon>Paenibacillaceae</taxon>
        <taxon>Paenibacillus</taxon>
    </lineage>
</organism>
<dbReference type="InterPro" id="IPR036890">
    <property type="entry name" value="HATPase_C_sf"/>
</dbReference>
<dbReference type="PANTHER" id="PTHR34220">
    <property type="entry name" value="SENSOR HISTIDINE KINASE YPDA"/>
    <property type="match status" value="1"/>
</dbReference>
<dbReference type="EC" id="2.7.13.3" evidence="3"/>
<dbReference type="InterPro" id="IPR050640">
    <property type="entry name" value="Bact_2-comp_sensor_kinase"/>
</dbReference>
<keyword evidence="5" id="KW-0597">Phosphoprotein</keyword>
<evidence type="ECO:0000256" key="7">
    <source>
        <dbReference type="ARBA" id="ARBA00022741"/>
    </source>
</evidence>
<feature type="domain" description="HAMP" evidence="14">
    <location>
        <begin position="302"/>
        <end position="354"/>
    </location>
</feature>
<evidence type="ECO:0000256" key="11">
    <source>
        <dbReference type="ARBA" id="ARBA00023136"/>
    </source>
</evidence>
<dbReference type="RefSeq" id="WP_173129804.1">
    <property type="nucleotide sequence ID" value="NZ_JABMKX010000003.1"/>
</dbReference>
<dbReference type="InterPro" id="IPR005467">
    <property type="entry name" value="His_kinase_dom"/>
</dbReference>
<keyword evidence="11 12" id="KW-0472">Membrane</keyword>
<evidence type="ECO:0000256" key="12">
    <source>
        <dbReference type="SAM" id="Phobius"/>
    </source>
</evidence>
<keyword evidence="12" id="KW-0812">Transmembrane</keyword>
<comment type="catalytic activity">
    <reaction evidence="1">
        <text>ATP + protein L-histidine = ADP + protein N-phospho-L-histidine.</text>
        <dbReference type="EC" id="2.7.13.3"/>
    </reaction>
</comment>
<dbReference type="Gene3D" id="3.30.565.10">
    <property type="entry name" value="Histidine kinase-like ATPase, C-terminal domain"/>
    <property type="match status" value="1"/>
</dbReference>
<evidence type="ECO:0000256" key="2">
    <source>
        <dbReference type="ARBA" id="ARBA00004651"/>
    </source>
</evidence>
<keyword evidence="4" id="KW-1003">Cell membrane</keyword>
<evidence type="ECO:0000256" key="3">
    <source>
        <dbReference type="ARBA" id="ARBA00012438"/>
    </source>
</evidence>
<dbReference type="SUPFAM" id="SSF158472">
    <property type="entry name" value="HAMP domain-like"/>
    <property type="match status" value="1"/>
</dbReference>
<dbReference type="Pfam" id="PF00672">
    <property type="entry name" value="HAMP"/>
    <property type="match status" value="1"/>
</dbReference>
<keyword evidence="7" id="KW-0547">Nucleotide-binding</keyword>
<evidence type="ECO:0000256" key="6">
    <source>
        <dbReference type="ARBA" id="ARBA00022679"/>
    </source>
</evidence>
<dbReference type="EMBL" id="JABMKX010000003">
    <property type="protein sequence ID" value="NQX45084.1"/>
    <property type="molecule type" value="Genomic_DNA"/>
</dbReference>
<keyword evidence="16" id="KW-1185">Reference proteome</keyword>
<comment type="subcellular location">
    <subcellularLocation>
        <location evidence="2">Cell membrane</location>
        <topology evidence="2">Multi-pass membrane protein</topology>
    </subcellularLocation>
</comment>
<keyword evidence="8 15" id="KW-0418">Kinase</keyword>
<dbReference type="PROSITE" id="PS50109">
    <property type="entry name" value="HIS_KIN"/>
    <property type="match status" value="1"/>
</dbReference>
<evidence type="ECO:0000313" key="15">
    <source>
        <dbReference type="EMBL" id="NQX45084.1"/>
    </source>
</evidence>
<feature type="transmembrane region" description="Helical" evidence="12">
    <location>
        <begin position="281"/>
        <end position="304"/>
    </location>
</feature>
<comment type="caution">
    <text evidence="15">The sequence shown here is derived from an EMBL/GenBank/DDBJ whole genome shotgun (WGS) entry which is preliminary data.</text>
</comment>